<keyword evidence="3" id="KW-1185">Reference proteome</keyword>
<reference evidence="3" key="1">
    <citation type="journal article" date="2020" name="Nat. Ecol. Evol.">
        <title>Deeply conserved synteny resolves early events in vertebrate evolution.</title>
        <authorList>
            <person name="Simakov O."/>
            <person name="Marletaz F."/>
            <person name="Yue J.X."/>
            <person name="O'Connell B."/>
            <person name="Jenkins J."/>
            <person name="Brandt A."/>
            <person name="Calef R."/>
            <person name="Tung C.H."/>
            <person name="Huang T.K."/>
            <person name="Schmutz J."/>
            <person name="Satoh N."/>
            <person name="Yu J.K."/>
            <person name="Putnam N.H."/>
            <person name="Green R.E."/>
            <person name="Rokhsar D.S."/>
        </authorList>
    </citation>
    <scope>NUCLEOTIDE SEQUENCE [LARGE SCALE GENOMIC DNA]</scope>
    <source>
        <strain evidence="3">S238N-H82</strain>
    </source>
</reference>
<dbReference type="PANTHER" id="PTHR22826:SF117">
    <property type="entry name" value="PLECKSTRIN HOMOLOGY DOMAIN-CONTAINING FAMILY G MEMBER 4B-RELATED"/>
    <property type="match status" value="1"/>
</dbReference>
<feature type="domain" description="CRAL-TRIO" evidence="2">
    <location>
        <begin position="25"/>
        <end position="182"/>
    </location>
</feature>
<evidence type="ECO:0000313" key="4">
    <source>
        <dbReference type="RefSeq" id="XP_035673108.1"/>
    </source>
</evidence>
<proteinExistence type="predicted"/>
<dbReference type="InterPro" id="IPR001251">
    <property type="entry name" value="CRAL-TRIO_dom"/>
</dbReference>
<name>A0A9J7KZ09_BRAFL</name>
<dbReference type="Proteomes" id="UP000001554">
    <property type="component" value="Chromosome 4"/>
</dbReference>
<evidence type="ECO:0000313" key="3">
    <source>
        <dbReference type="Proteomes" id="UP000001554"/>
    </source>
</evidence>
<dbReference type="SUPFAM" id="SSF52087">
    <property type="entry name" value="CRAL/TRIO domain"/>
    <property type="match status" value="1"/>
</dbReference>
<dbReference type="KEGG" id="bfo:118413688"/>
<dbReference type="InterPro" id="IPR051336">
    <property type="entry name" value="RhoGEF_Guanine_NuclExch_SF"/>
</dbReference>
<dbReference type="Gene3D" id="3.40.525.10">
    <property type="entry name" value="CRAL-TRIO lipid binding domain"/>
    <property type="match status" value="1"/>
</dbReference>
<protein>
    <submittedName>
        <fullName evidence="4">Probable guanine nucleotide exchange factor MCF2L2</fullName>
    </submittedName>
</protein>
<dbReference type="OMA" id="ICFPARH"/>
<evidence type="ECO:0000256" key="1">
    <source>
        <dbReference type="ARBA" id="ARBA00022658"/>
    </source>
</evidence>
<evidence type="ECO:0000259" key="2">
    <source>
        <dbReference type="SMART" id="SM00516"/>
    </source>
</evidence>
<dbReference type="PANTHER" id="PTHR22826">
    <property type="entry name" value="RHO GUANINE EXCHANGE FACTOR-RELATED"/>
    <property type="match status" value="1"/>
</dbReference>
<organism evidence="3 4">
    <name type="scientific">Branchiostoma floridae</name>
    <name type="common">Florida lancelet</name>
    <name type="synonym">Amphioxus</name>
    <dbReference type="NCBI Taxonomy" id="7739"/>
    <lineage>
        <taxon>Eukaryota</taxon>
        <taxon>Metazoa</taxon>
        <taxon>Chordata</taxon>
        <taxon>Cephalochordata</taxon>
        <taxon>Leptocardii</taxon>
        <taxon>Amphioxiformes</taxon>
        <taxon>Branchiostomatidae</taxon>
        <taxon>Branchiostoma</taxon>
    </lineage>
</organism>
<dbReference type="GO" id="GO:0005085">
    <property type="term" value="F:guanyl-nucleotide exchange factor activity"/>
    <property type="evidence" value="ECO:0007669"/>
    <property type="project" value="UniProtKB-KW"/>
</dbReference>
<sequence length="195" mass="21599">MSNARMQDKEAKIDSVLPVMPSGKLMSVQGAILPGGFDQHGRPLICFPARHHGSLTEHLNSQDLAHVVQYFMVITRSNQKKNGFAFLADLTTTGLPAVHLIVETLQLVEIRTPRSVACFYIVRPDNKAACKQLAKLLGVKTAKKGPQGKGLWDKCTFVGEVGELQNHLDPSQLTFDLGGYLTYDPQTWVQFRKVL</sequence>
<gene>
    <name evidence="4" type="primary">LOC118413688</name>
</gene>
<keyword evidence="1" id="KW-0344">Guanine-nucleotide releasing factor</keyword>
<dbReference type="OrthoDB" id="10004999at2759"/>
<dbReference type="RefSeq" id="XP_035673108.1">
    <property type="nucleotide sequence ID" value="XM_035817215.1"/>
</dbReference>
<accession>A0A9J7KZ09</accession>
<dbReference type="SMART" id="SM00516">
    <property type="entry name" value="SEC14"/>
    <property type="match status" value="1"/>
</dbReference>
<dbReference type="GeneID" id="118413688"/>
<dbReference type="Pfam" id="PF13716">
    <property type="entry name" value="CRAL_TRIO_2"/>
    <property type="match status" value="1"/>
</dbReference>
<dbReference type="AlphaFoldDB" id="A0A9J7KZ09"/>
<dbReference type="InterPro" id="IPR036865">
    <property type="entry name" value="CRAL-TRIO_dom_sf"/>
</dbReference>
<reference evidence="4" key="2">
    <citation type="submission" date="2025-08" db="UniProtKB">
        <authorList>
            <consortium name="RefSeq"/>
        </authorList>
    </citation>
    <scope>IDENTIFICATION</scope>
    <source>
        <strain evidence="4">S238N-H82</strain>
        <tissue evidence="4">Testes</tissue>
    </source>
</reference>